<evidence type="ECO:0000313" key="2">
    <source>
        <dbReference type="EMBL" id="KAG8056383.1"/>
    </source>
</evidence>
<feature type="compositionally biased region" description="Low complexity" evidence="1">
    <location>
        <begin position="18"/>
        <end position="33"/>
    </location>
</feature>
<name>A0A8J5RSE0_ZIZPA</name>
<proteinExistence type="predicted"/>
<reference evidence="2" key="2">
    <citation type="submission" date="2021-02" db="EMBL/GenBank/DDBJ databases">
        <authorList>
            <person name="Kimball J.A."/>
            <person name="Haas M.W."/>
            <person name="Macchietto M."/>
            <person name="Kono T."/>
            <person name="Duquette J."/>
            <person name="Shao M."/>
        </authorList>
    </citation>
    <scope>NUCLEOTIDE SEQUENCE</scope>
    <source>
        <tissue evidence="2">Fresh leaf tissue</tissue>
    </source>
</reference>
<feature type="region of interest" description="Disordered" evidence="1">
    <location>
        <begin position="1"/>
        <end position="47"/>
    </location>
</feature>
<dbReference type="Proteomes" id="UP000729402">
    <property type="component" value="Unassembled WGS sequence"/>
</dbReference>
<evidence type="ECO:0000313" key="3">
    <source>
        <dbReference type="Proteomes" id="UP000729402"/>
    </source>
</evidence>
<comment type="caution">
    <text evidence="2">The sequence shown here is derived from an EMBL/GenBank/DDBJ whole genome shotgun (WGS) entry which is preliminary data.</text>
</comment>
<dbReference type="AlphaFoldDB" id="A0A8J5RSE0"/>
<keyword evidence="3" id="KW-1185">Reference proteome</keyword>
<organism evidence="2 3">
    <name type="scientific">Zizania palustris</name>
    <name type="common">Northern wild rice</name>
    <dbReference type="NCBI Taxonomy" id="103762"/>
    <lineage>
        <taxon>Eukaryota</taxon>
        <taxon>Viridiplantae</taxon>
        <taxon>Streptophyta</taxon>
        <taxon>Embryophyta</taxon>
        <taxon>Tracheophyta</taxon>
        <taxon>Spermatophyta</taxon>
        <taxon>Magnoliopsida</taxon>
        <taxon>Liliopsida</taxon>
        <taxon>Poales</taxon>
        <taxon>Poaceae</taxon>
        <taxon>BOP clade</taxon>
        <taxon>Oryzoideae</taxon>
        <taxon>Oryzeae</taxon>
        <taxon>Zizaniinae</taxon>
        <taxon>Zizania</taxon>
    </lineage>
</organism>
<evidence type="ECO:0000256" key="1">
    <source>
        <dbReference type="SAM" id="MobiDB-lite"/>
    </source>
</evidence>
<sequence length="87" mass="8906">MSEPSGSLLSRPSQPTAPHSSLPKKSGGSSSSHRPTLKSFPPPVPVSSSSFPLALAASVAGLAAARLAHDCEHRALAAGLAHWRRTS</sequence>
<feature type="compositionally biased region" description="Polar residues" evidence="1">
    <location>
        <begin position="1"/>
        <end position="17"/>
    </location>
</feature>
<reference evidence="2" key="1">
    <citation type="journal article" date="2021" name="bioRxiv">
        <title>Whole Genome Assembly and Annotation of Northern Wild Rice, Zizania palustris L., Supports a Whole Genome Duplication in the Zizania Genus.</title>
        <authorList>
            <person name="Haas M."/>
            <person name="Kono T."/>
            <person name="Macchietto M."/>
            <person name="Millas R."/>
            <person name="McGilp L."/>
            <person name="Shao M."/>
            <person name="Duquette J."/>
            <person name="Hirsch C.N."/>
            <person name="Kimball J."/>
        </authorList>
    </citation>
    <scope>NUCLEOTIDE SEQUENCE</scope>
    <source>
        <tissue evidence="2">Fresh leaf tissue</tissue>
    </source>
</reference>
<accession>A0A8J5RSE0</accession>
<protein>
    <submittedName>
        <fullName evidence="2">Uncharacterized protein</fullName>
    </submittedName>
</protein>
<dbReference type="EMBL" id="JAAALK010000287">
    <property type="protein sequence ID" value="KAG8056383.1"/>
    <property type="molecule type" value="Genomic_DNA"/>
</dbReference>
<gene>
    <name evidence="2" type="ORF">GUJ93_ZPchr0002g24000</name>
</gene>